<evidence type="ECO:0000313" key="2">
    <source>
        <dbReference type="EMBL" id="KAE9261383.1"/>
    </source>
</evidence>
<gene>
    <name evidence="2" type="ORF">PF008_g32864</name>
</gene>
<dbReference type="EMBL" id="QXFY01010292">
    <property type="protein sequence ID" value="KAE9261383.1"/>
    <property type="molecule type" value="Genomic_DNA"/>
</dbReference>
<evidence type="ECO:0000259" key="1">
    <source>
        <dbReference type="PROSITE" id="PS50011"/>
    </source>
</evidence>
<proteinExistence type="predicted"/>
<dbReference type="SUPFAM" id="SSF56112">
    <property type="entry name" value="Protein kinase-like (PK-like)"/>
    <property type="match status" value="1"/>
</dbReference>
<name>A0A6G0PZ37_9STRA</name>
<dbReference type="PROSITE" id="PS00108">
    <property type="entry name" value="PROTEIN_KINASE_ST"/>
    <property type="match status" value="1"/>
</dbReference>
<dbReference type="GO" id="GO:0004672">
    <property type="term" value="F:protein kinase activity"/>
    <property type="evidence" value="ECO:0007669"/>
    <property type="project" value="InterPro"/>
</dbReference>
<dbReference type="InterPro" id="IPR050167">
    <property type="entry name" value="Ser_Thr_protein_kinase"/>
</dbReference>
<comment type="caution">
    <text evidence="2">The sequence shown here is derived from an EMBL/GenBank/DDBJ whole genome shotgun (WGS) entry which is preliminary data.</text>
</comment>
<feature type="domain" description="Protein kinase" evidence="1">
    <location>
        <begin position="1"/>
        <end position="69"/>
    </location>
</feature>
<reference evidence="2 3" key="1">
    <citation type="submission" date="2018-09" db="EMBL/GenBank/DDBJ databases">
        <title>Genomic investigation of the strawberry pathogen Phytophthora fragariae indicates pathogenicity is determined by transcriptional variation in three key races.</title>
        <authorList>
            <person name="Adams T.M."/>
            <person name="Armitage A.D."/>
            <person name="Sobczyk M.K."/>
            <person name="Bates H.J."/>
            <person name="Dunwell J.M."/>
            <person name="Nellist C.F."/>
            <person name="Harrison R.J."/>
        </authorList>
    </citation>
    <scope>NUCLEOTIDE SEQUENCE [LARGE SCALE GENOMIC DNA]</scope>
    <source>
        <strain evidence="2 3">NOV-77</strain>
    </source>
</reference>
<protein>
    <recommendedName>
        <fullName evidence="1">Protein kinase domain-containing protein</fullName>
    </recommendedName>
</protein>
<sequence length="69" mass="7494">MVTYLIKHPAELWLKLLEAAFGVQYLHARGVVHGDLKGNNIVIGGDLKAKVTDFGLSFVANQDTEALVS</sequence>
<feature type="non-terminal residue" evidence="2">
    <location>
        <position position="69"/>
    </location>
</feature>
<evidence type="ECO:0000313" key="3">
    <source>
        <dbReference type="Proteomes" id="UP000486351"/>
    </source>
</evidence>
<dbReference type="GO" id="GO:0007165">
    <property type="term" value="P:signal transduction"/>
    <property type="evidence" value="ECO:0007669"/>
    <property type="project" value="TreeGrafter"/>
</dbReference>
<dbReference type="InterPro" id="IPR000719">
    <property type="entry name" value="Prot_kinase_dom"/>
</dbReference>
<organism evidence="2 3">
    <name type="scientific">Phytophthora fragariae</name>
    <dbReference type="NCBI Taxonomy" id="53985"/>
    <lineage>
        <taxon>Eukaryota</taxon>
        <taxon>Sar</taxon>
        <taxon>Stramenopiles</taxon>
        <taxon>Oomycota</taxon>
        <taxon>Peronosporomycetes</taxon>
        <taxon>Peronosporales</taxon>
        <taxon>Peronosporaceae</taxon>
        <taxon>Phytophthora</taxon>
    </lineage>
</organism>
<dbReference type="GO" id="GO:0005737">
    <property type="term" value="C:cytoplasm"/>
    <property type="evidence" value="ECO:0007669"/>
    <property type="project" value="TreeGrafter"/>
</dbReference>
<accession>A0A6G0PZ37</accession>
<dbReference type="Proteomes" id="UP000486351">
    <property type="component" value="Unassembled WGS sequence"/>
</dbReference>
<dbReference type="PROSITE" id="PS50011">
    <property type="entry name" value="PROTEIN_KINASE_DOM"/>
    <property type="match status" value="1"/>
</dbReference>
<dbReference type="GO" id="GO:0005524">
    <property type="term" value="F:ATP binding"/>
    <property type="evidence" value="ECO:0007669"/>
    <property type="project" value="InterPro"/>
</dbReference>
<dbReference type="AlphaFoldDB" id="A0A6G0PZ37"/>
<dbReference type="Pfam" id="PF00069">
    <property type="entry name" value="Pkinase"/>
    <property type="match status" value="1"/>
</dbReference>
<dbReference type="InterPro" id="IPR011009">
    <property type="entry name" value="Kinase-like_dom_sf"/>
</dbReference>
<dbReference type="PANTHER" id="PTHR23257">
    <property type="entry name" value="SERINE-THREONINE PROTEIN KINASE"/>
    <property type="match status" value="1"/>
</dbReference>
<dbReference type="Gene3D" id="1.10.510.10">
    <property type="entry name" value="Transferase(Phosphotransferase) domain 1"/>
    <property type="match status" value="1"/>
</dbReference>
<dbReference type="InterPro" id="IPR008271">
    <property type="entry name" value="Ser/Thr_kinase_AS"/>
</dbReference>